<comment type="caution">
    <text evidence="1">The sequence shown here is derived from an EMBL/GenBank/DDBJ whole genome shotgun (WGS) entry which is preliminary data.</text>
</comment>
<gene>
    <name evidence="1" type="ORF">PACLA_8A059007</name>
</gene>
<sequence>MDVIKRATEILNPGQVPIITVDQPLYAIAKQIQWNWKASHRESQFIVMFGGLHIEMAALKALGTLLNGSGWTAALGEAKVASPGTAESFLRASHVTRKKAYLAYSSNLEENVPHMSFNDLVF</sequence>
<protein>
    <submittedName>
        <fullName evidence="1">Uncharacterized protein</fullName>
    </submittedName>
</protein>
<dbReference type="PANTHER" id="PTHR47018">
    <property type="entry name" value="CXC DOMAIN-CONTAINING PROTEIN-RELATED"/>
    <property type="match status" value="1"/>
</dbReference>
<accession>A0A6S7KE26</accession>
<dbReference type="OrthoDB" id="5987365at2759"/>
<proteinExistence type="predicted"/>
<organism evidence="1 2">
    <name type="scientific">Paramuricea clavata</name>
    <name type="common">Red gorgonian</name>
    <name type="synonym">Violescent sea-whip</name>
    <dbReference type="NCBI Taxonomy" id="317549"/>
    <lineage>
        <taxon>Eukaryota</taxon>
        <taxon>Metazoa</taxon>
        <taxon>Cnidaria</taxon>
        <taxon>Anthozoa</taxon>
        <taxon>Octocorallia</taxon>
        <taxon>Malacalcyonacea</taxon>
        <taxon>Plexauridae</taxon>
        <taxon>Paramuricea</taxon>
    </lineage>
</organism>
<dbReference type="Proteomes" id="UP001152795">
    <property type="component" value="Unassembled WGS sequence"/>
</dbReference>
<dbReference type="AlphaFoldDB" id="A0A6S7KE26"/>
<evidence type="ECO:0000313" key="2">
    <source>
        <dbReference type="Proteomes" id="UP001152795"/>
    </source>
</evidence>
<reference evidence="1" key="1">
    <citation type="submission" date="2020-04" db="EMBL/GenBank/DDBJ databases">
        <authorList>
            <person name="Alioto T."/>
            <person name="Alioto T."/>
            <person name="Gomez Garrido J."/>
        </authorList>
    </citation>
    <scope>NUCLEOTIDE SEQUENCE</scope>
    <source>
        <strain evidence="1">A484AB</strain>
    </source>
</reference>
<name>A0A6S7KE26_PARCT</name>
<keyword evidence="2" id="KW-1185">Reference proteome</keyword>
<evidence type="ECO:0000313" key="1">
    <source>
        <dbReference type="EMBL" id="CAB4040300.1"/>
    </source>
</evidence>
<dbReference type="EMBL" id="CACRXK020026595">
    <property type="protein sequence ID" value="CAB4040300.1"/>
    <property type="molecule type" value="Genomic_DNA"/>
</dbReference>